<feature type="compositionally biased region" description="Basic and acidic residues" evidence="7">
    <location>
        <begin position="1253"/>
        <end position="1265"/>
    </location>
</feature>
<dbReference type="Pfam" id="PF07928">
    <property type="entry name" value="Vps54"/>
    <property type="match status" value="1"/>
</dbReference>
<evidence type="ECO:0000256" key="1">
    <source>
        <dbReference type="ARBA" id="ARBA00004601"/>
    </source>
</evidence>
<feature type="compositionally biased region" description="Low complexity" evidence="7">
    <location>
        <begin position="1033"/>
        <end position="1055"/>
    </location>
</feature>
<accession>A0AAF0E2A8</accession>
<feature type="compositionally biased region" description="Basic and acidic residues" evidence="7">
    <location>
        <begin position="1190"/>
        <end position="1203"/>
    </location>
</feature>
<feature type="compositionally biased region" description="Basic and acidic residues" evidence="7">
    <location>
        <begin position="1387"/>
        <end position="1413"/>
    </location>
</feature>
<comment type="subcellular location">
    <subcellularLocation>
        <location evidence="1">Golgi apparatus</location>
        <location evidence="1">trans-Golgi network</location>
    </subcellularLocation>
</comment>
<organism evidence="9 10">
    <name type="scientific">Malassezia obtusa</name>
    <dbReference type="NCBI Taxonomy" id="76774"/>
    <lineage>
        <taxon>Eukaryota</taxon>
        <taxon>Fungi</taxon>
        <taxon>Dikarya</taxon>
        <taxon>Basidiomycota</taxon>
        <taxon>Ustilaginomycotina</taxon>
        <taxon>Malasseziomycetes</taxon>
        <taxon>Malasseziales</taxon>
        <taxon>Malasseziaceae</taxon>
        <taxon>Malassezia</taxon>
    </lineage>
</organism>
<sequence length="1531" mass="161168">MLNHPRRRPQPIDAGSARFPPVGPAAQTLSELAAPDTAVLDAYVAQYGALFDRFEREHAAAERADAPGDERAVRRLPPLSTVPQVFFGSEFDLNKQYTFDLVTERYKQSTALGVESAETSSYGVVLNQMLQEKLSYYSDVIEQHLVVEIGARSASFFDALETLQRLSADTAACITQIDALLTHLDDVRQQVADGLRLASLHTERDELAQQEALLHGLRRLLERRDLLLLLVQHGELENALAVLDELRTELAQTTPLQALQPLAPQLRDAQDSIGAALQRELLARLDEAAHEQAPIALDVAHAADVPVDRVLPTPDAHTPELDADTTRLVSLLRCSGALRAALQAYADEASARLERRTRAALEHDALAWAAPLTAEDDAALARVRSEAWPTYVALSAALYRALLLGARECAAQDAMLRAAADSAEAAAPLDAATHAAWTRAQRIATQTLAARTPRLAEQTLEEFVPYFALSWRFVHLVEDANERAVVGLRSAVLAQAKAFLAHLHKTRIERAVRAVEEEVWAPAPVPAELVEGVARLRACAERDSDAYRIAAVLAPSGAPPVPPKADESQRTLVLGDQRYFVVRASGVVLQLLGDYVRVVVNLPMFAAETLGWIVEFLKQFNSRTCQVVLGAGAMRSAGLKNITARHLALASQSLSLMVSLIAPLRALCERHLRPAQAVLLTEFDKLQRDFSEHQLEIHAKLVAIMGDRIQVHARALAAQDWEAPTPDAQPSQAVQDLVRETGTLHRVMTQYLEPPAVQSILTRVFADMDASLATALGRVEIRSTDAHKRMQTDAEHVASKMRALAEPAWKGERLADAVQHKTPTMPPPSAARASMEKSGGNATPPLAYRPRFSFQKRLPATQSPRLNAMDAFDGSKESEAPARPSQEGRTPRASTEGRKEARAESPVKSEAVRVEAPAKPATAPPAAPTPAKDAPHASSEAAAPAKSEAAAAEQPKPPAETTEAKPAVEATPPRPPTEGGAPGEVRDAADVPRAPHTQEAPAPASAPAPPKLRVDTDPGRTERAAPTTPPTPATLDTKTPTDAAAPPASAEAKSPSEPPKTPKGEPSTQDRLKTPDASKDAQDAPSPRTKRSSGRVALQQRLAESMRRRAAKPKPAEAAEEAKPVEDARAPATDPSAAEEAAHVSEPKREAAQTGSEGKPSAAPEADAKPETSKGEDHVEPNAGKQGADATREAAQDHSDKPGAAEGEADVKPGAAQGEADAKPERVADAKTEATEPKTSTEGAKGEAGAVPEKGDADAKAEATEPKASADGAKGEAGTESEKDDADAKAEGAKGETGAEPEKDDADAKAEATKPKASADGAKSEADLEKGKDDADAKAEATEPKASTEAAKGEAGAEPEKNDTDAKAEATEPKTSTEGAKGEAGAEPEKDDANAKAEPVKSEPDAAPAKDTETNAGSEPPAVDASAEAQATVPAETGGKGAPPEAPDASPSGKAPAAPAKAGGAEPQATEKPQGGAEPEPAAEPEHEAAPLPHAEQGKQQEQAAASRAPADAGGAPETEAPSKAPPSSDA</sequence>
<comment type="similarity">
    <text evidence="2">Belongs to the VPS54 family.</text>
</comment>
<dbReference type="EMBL" id="CP119934">
    <property type="protein sequence ID" value="WFD02262.1"/>
    <property type="molecule type" value="Genomic_DNA"/>
</dbReference>
<reference evidence="9" key="1">
    <citation type="submission" date="2023-03" db="EMBL/GenBank/DDBJ databases">
        <title>Mating type loci evolution in Malassezia.</title>
        <authorList>
            <person name="Coelho M.A."/>
        </authorList>
    </citation>
    <scope>NUCLEOTIDE SEQUENCE</scope>
    <source>
        <strain evidence="9">CBS 7876</strain>
    </source>
</reference>
<dbReference type="GO" id="GO:0019905">
    <property type="term" value="F:syntaxin binding"/>
    <property type="evidence" value="ECO:0007669"/>
    <property type="project" value="TreeGrafter"/>
</dbReference>
<dbReference type="GO" id="GO:0005829">
    <property type="term" value="C:cytosol"/>
    <property type="evidence" value="ECO:0007669"/>
    <property type="project" value="GOC"/>
</dbReference>
<dbReference type="GO" id="GO:0015031">
    <property type="term" value="P:protein transport"/>
    <property type="evidence" value="ECO:0007669"/>
    <property type="project" value="UniProtKB-KW"/>
</dbReference>
<evidence type="ECO:0000256" key="4">
    <source>
        <dbReference type="ARBA" id="ARBA00022927"/>
    </source>
</evidence>
<feature type="compositionally biased region" description="Basic and acidic residues" evidence="7">
    <location>
        <begin position="1166"/>
        <end position="1180"/>
    </location>
</feature>
<feature type="compositionally biased region" description="Low complexity" evidence="7">
    <location>
        <begin position="1490"/>
        <end position="1517"/>
    </location>
</feature>
<feature type="compositionally biased region" description="Basic and acidic residues" evidence="7">
    <location>
        <begin position="1114"/>
        <end position="1129"/>
    </location>
</feature>
<feature type="compositionally biased region" description="Low complexity" evidence="7">
    <location>
        <begin position="1447"/>
        <end position="1465"/>
    </location>
</feature>
<keyword evidence="4" id="KW-0653">Protein transport</keyword>
<feature type="compositionally biased region" description="Basic and acidic residues" evidence="7">
    <location>
        <begin position="895"/>
        <end position="913"/>
    </location>
</feature>
<keyword evidence="3" id="KW-0813">Transport</keyword>
<evidence type="ECO:0000256" key="3">
    <source>
        <dbReference type="ARBA" id="ARBA00022448"/>
    </source>
</evidence>
<dbReference type="Proteomes" id="UP001214603">
    <property type="component" value="Chromosome 1"/>
</dbReference>
<evidence type="ECO:0000256" key="2">
    <source>
        <dbReference type="ARBA" id="ARBA00009150"/>
    </source>
</evidence>
<gene>
    <name evidence="9" type="ORF">MOBT1_000944</name>
</gene>
<feature type="compositionally biased region" description="Basic and acidic residues" evidence="7">
    <location>
        <begin position="1220"/>
        <end position="1236"/>
    </location>
</feature>
<evidence type="ECO:0000256" key="6">
    <source>
        <dbReference type="ARBA" id="ARBA00023054"/>
    </source>
</evidence>
<feature type="domain" description="Vacuolar protein sorting-associated protein 54 C-terminal" evidence="8">
    <location>
        <begin position="577"/>
        <end position="708"/>
    </location>
</feature>
<feature type="compositionally biased region" description="Basic and acidic residues" evidence="7">
    <location>
        <begin position="1322"/>
        <end position="1343"/>
    </location>
</feature>
<feature type="compositionally biased region" description="Basic and acidic residues" evidence="7">
    <location>
        <begin position="1060"/>
        <end position="1082"/>
    </location>
</feature>
<keyword evidence="10" id="KW-1185">Reference proteome</keyword>
<feature type="region of interest" description="Disordered" evidence="7">
    <location>
        <begin position="819"/>
        <end position="1531"/>
    </location>
</feature>
<feature type="compositionally biased region" description="Basic and acidic residues" evidence="7">
    <location>
        <begin position="1140"/>
        <end position="1151"/>
    </location>
</feature>
<feature type="region of interest" description="Disordered" evidence="7">
    <location>
        <begin position="1"/>
        <end position="21"/>
    </location>
</feature>
<proteinExistence type="inferred from homology"/>
<feature type="compositionally biased region" description="Low complexity" evidence="7">
    <location>
        <begin position="929"/>
        <end position="954"/>
    </location>
</feature>
<keyword evidence="5" id="KW-0333">Golgi apparatus</keyword>
<dbReference type="InterPro" id="IPR039745">
    <property type="entry name" value="Vps54"/>
</dbReference>
<name>A0AAF0E2A8_9BASI</name>
<feature type="compositionally biased region" description="Basic and acidic residues" evidence="7">
    <location>
        <begin position="1012"/>
        <end position="1023"/>
    </location>
</feature>
<evidence type="ECO:0000256" key="7">
    <source>
        <dbReference type="SAM" id="MobiDB-lite"/>
    </source>
</evidence>
<dbReference type="GO" id="GO:0006896">
    <property type="term" value="P:Golgi to vacuole transport"/>
    <property type="evidence" value="ECO:0007669"/>
    <property type="project" value="TreeGrafter"/>
</dbReference>
<dbReference type="PANTHER" id="PTHR12965:SF0">
    <property type="entry name" value="VACUOLAR PROTEIN SORTING-ASSOCIATED PROTEIN 54"/>
    <property type="match status" value="1"/>
</dbReference>
<evidence type="ECO:0000259" key="8">
    <source>
        <dbReference type="Pfam" id="PF07928"/>
    </source>
</evidence>
<feature type="compositionally biased region" description="Basic and acidic residues" evidence="7">
    <location>
        <begin position="1358"/>
        <end position="1372"/>
    </location>
</feature>
<keyword evidence="6" id="KW-0175">Coiled coil</keyword>
<evidence type="ECO:0000313" key="9">
    <source>
        <dbReference type="EMBL" id="WFD02262.1"/>
    </source>
</evidence>
<evidence type="ECO:0000256" key="5">
    <source>
        <dbReference type="ARBA" id="ARBA00023034"/>
    </source>
</evidence>
<dbReference type="GO" id="GO:0000938">
    <property type="term" value="C:GARP complex"/>
    <property type="evidence" value="ECO:0007669"/>
    <property type="project" value="InterPro"/>
</dbReference>
<dbReference type="Gene3D" id="6.10.250.860">
    <property type="match status" value="1"/>
</dbReference>
<protein>
    <recommendedName>
        <fullName evidence="8">Vacuolar protein sorting-associated protein 54 C-terminal domain-containing protein</fullName>
    </recommendedName>
</protein>
<dbReference type="InterPro" id="IPR012501">
    <property type="entry name" value="Vps54_C"/>
</dbReference>
<dbReference type="GO" id="GO:0042147">
    <property type="term" value="P:retrograde transport, endosome to Golgi"/>
    <property type="evidence" value="ECO:0007669"/>
    <property type="project" value="InterPro"/>
</dbReference>
<evidence type="ECO:0000313" key="10">
    <source>
        <dbReference type="Proteomes" id="UP001214603"/>
    </source>
</evidence>
<dbReference type="PANTHER" id="PTHR12965">
    <property type="entry name" value="VACUOLAR PROTEIN SORTING 54"/>
    <property type="match status" value="1"/>
</dbReference>